<comment type="caution">
    <text evidence="2">The sequence shown here is derived from an EMBL/GenBank/DDBJ whole genome shotgun (WGS) entry which is preliminary data.</text>
</comment>
<dbReference type="Pfam" id="PF07603">
    <property type="entry name" value="Lcl_C"/>
    <property type="match status" value="1"/>
</dbReference>
<name>A0A0B7JFG1_9GAMM</name>
<accession>A0A0B7JFG1</accession>
<evidence type="ECO:0000259" key="1">
    <source>
        <dbReference type="Pfam" id="PF07603"/>
    </source>
</evidence>
<sequence>MKLTNKMLILVIAIFANSVYAAPDQICLQGVPLSAPNSRYIMNNNGTVKDIKTGLTWMRCLVGMHWDATENSCTGEPMVNSWQSALMTVKNINSPLSSHYLRQFAGIKHWRLPNIKELQSLQETSCYIPAVNRIAFPNSVKDAYSVAGTVWSATPSMIADEAYIFGLSDGLIFKQGVNAATYSSLLVAE</sequence>
<accession>A0A2T3KGQ5</accession>
<reference evidence="2 3" key="1">
    <citation type="submission" date="2018-01" db="EMBL/GenBank/DDBJ databases">
        <title>Whole genome sequencing of Histamine producing bacteria.</title>
        <authorList>
            <person name="Butler K."/>
        </authorList>
    </citation>
    <scope>NUCLEOTIDE SEQUENCE [LARGE SCALE GENOMIC DNA]</scope>
    <source>
        <strain evidence="2 3">FS-7.2</strain>
    </source>
</reference>
<dbReference type="PANTHER" id="PTHR35812">
    <property type="entry name" value="LIPOPROTEIN"/>
    <property type="match status" value="1"/>
</dbReference>
<dbReference type="InterPro" id="IPR011460">
    <property type="entry name" value="Lcl_C"/>
</dbReference>
<evidence type="ECO:0000313" key="2">
    <source>
        <dbReference type="EMBL" id="PSU98067.1"/>
    </source>
</evidence>
<gene>
    <name evidence="2" type="ORF">C9J27_13665</name>
</gene>
<dbReference type="AlphaFoldDB" id="A0A0B7JFG1"/>
<proteinExistence type="predicted"/>
<dbReference type="PANTHER" id="PTHR35812:SF1">
    <property type="entry name" value="LIPOPROTEIN"/>
    <property type="match status" value="1"/>
</dbReference>
<dbReference type="RefSeq" id="WP_036792356.1">
    <property type="nucleotide sequence ID" value="NZ_JAUZMX010000002.1"/>
</dbReference>
<feature type="domain" description="Lcl C-terminal" evidence="1">
    <location>
        <begin position="46"/>
        <end position="176"/>
    </location>
</feature>
<dbReference type="GeneID" id="29945987"/>
<organism evidence="2 3">
    <name type="scientific">Photobacterium kishitanii</name>
    <dbReference type="NCBI Taxonomy" id="318456"/>
    <lineage>
        <taxon>Bacteria</taxon>
        <taxon>Pseudomonadati</taxon>
        <taxon>Pseudomonadota</taxon>
        <taxon>Gammaproteobacteria</taxon>
        <taxon>Vibrionales</taxon>
        <taxon>Vibrionaceae</taxon>
        <taxon>Photobacterium</taxon>
    </lineage>
</organism>
<protein>
    <submittedName>
        <fullName evidence="2">DUF1566 domain-containing protein</fullName>
    </submittedName>
</protein>
<dbReference type="Proteomes" id="UP000241426">
    <property type="component" value="Unassembled WGS sequence"/>
</dbReference>
<dbReference type="eggNOG" id="COG0515">
    <property type="taxonomic scope" value="Bacteria"/>
</dbReference>
<dbReference type="EMBL" id="PYNF01000011">
    <property type="protein sequence ID" value="PSU98067.1"/>
    <property type="molecule type" value="Genomic_DNA"/>
</dbReference>
<evidence type="ECO:0000313" key="3">
    <source>
        <dbReference type="Proteomes" id="UP000241426"/>
    </source>
</evidence>